<evidence type="ECO:0000313" key="10">
    <source>
        <dbReference type="EMBL" id="SFS36727.1"/>
    </source>
</evidence>
<dbReference type="InterPro" id="IPR003423">
    <property type="entry name" value="OMP_efflux"/>
</dbReference>
<dbReference type="SUPFAM" id="SSF56954">
    <property type="entry name" value="Outer membrane efflux proteins (OEP)"/>
    <property type="match status" value="1"/>
</dbReference>
<keyword evidence="8" id="KW-0175">Coiled coil</keyword>
<keyword evidence="6" id="KW-0472">Membrane</keyword>
<keyword evidence="3" id="KW-0813">Transport</keyword>
<dbReference type="GO" id="GO:1990281">
    <property type="term" value="C:efflux pump complex"/>
    <property type="evidence" value="ECO:0007669"/>
    <property type="project" value="TreeGrafter"/>
</dbReference>
<feature type="coiled-coil region" evidence="8">
    <location>
        <begin position="195"/>
        <end position="222"/>
    </location>
</feature>
<dbReference type="GO" id="GO:0015562">
    <property type="term" value="F:efflux transmembrane transporter activity"/>
    <property type="evidence" value="ECO:0007669"/>
    <property type="project" value="InterPro"/>
</dbReference>
<evidence type="ECO:0000313" key="11">
    <source>
        <dbReference type="Proteomes" id="UP000198785"/>
    </source>
</evidence>
<keyword evidence="4" id="KW-1134">Transmembrane beta strand</keyword>
<dbReference type="EMBL" id="FOZZ01000001">
    <property type="protein sequence ID" value="SFS36727.1"/>
    <property type="molecule type" value="Genomic_DNA"/>
</dbReference>
<dbReference type="PANTHER" id="PTHR30026">
    <property type="entry name" value="OUTER MEMBRANE PROTEIN TOLC"/>
    <property type="match status" value="1"/>
</dbReference>
<dbReference type="GO" id="GO:0015288">
    <property type="term" value="F:porin activity"/>
    <property type="evidence" value="ECO:0007669"/>
    <property type="project" value="TreeGrafter"/>
</dbReference>
<dbReference type="Pfam" id="PF02321">
    <property type="entry name" value="OEP"/>
    <property type="match status" value="2"/>
</dbReference>
<evidence type="ECO:0000256" key="8">
    <source>
        <dbReference type="SAM" id="Coils"/>
    </source>
</evidence>
<dbReference type="STRING" id="683125.SAMN05660206_101343"/>
<feature type="chain" id="PRO_5011544641" evidence="9">
    <location>
        <begin position="23"/>
        <end position="447"/>
    </location>
</feature>
<comment type="subcellular location">
    <subcellularLocation>
        <location evidence="1">Cell outer membrane</location>
    </subcellularLocation>
</comment>
<keyword evidence="5" id="KW-0812">Transmembrane</keyword>
<dbReference type="InterPro" id="IPR051906">
    <property type="entry name" value="TolC-like"/>
</dbReference>
<evidence type="ECO:0000256" key="9">
    <source>
        <dbReference type="SAM" id="SignalP"/>
    </source>
</evidence>
<dbReference type="GO" id="GO:0009279">
    <property type="term" value="C:cell outer membrane"/>
    <property type="evidence" value="ECO:0007669"/>
    <property type="project" value="UniProtKB-SubCell"/>
</dbReference>
<accession>A0A1I6P948</accession>
<organism evidence="10 11">
    <name type="scientific">Sphingobacterium wenxiniae</name>
    <dbReference type="NCBI Taxonomy" id="683125"/>
    <lineage>
        <taxon>Bacteria</taxon>
        <taxon>Pseudomonadati</taxon>
        <taxon>Bacteroidota</taxon>
        <taxon>Sphingobacteriia</taxon>
        <taxon>Sphingobacteriales</taxon>
        <taxon>Sphingobacteriaceae</taxon>
        <taxon>Sphingobacterium</taxon>
    </lineage>
</organism>
<comment type="similarity">
    <text evidence="2">Belongs to the outer membrane factor (OMF) (TC 1.B.17) family.</text>
</comment>
<name>A0A1I6P948_9SPHI</name>
<dbReference type="Proteomes" id="UP000198785">
    <property type="component" value="Unassembled WGS sequence"/>
</dbReference>
<evidence type="ECO:0000256" key="3">
    <source>
        <dbReference type="ARBA" id="ARBA00022448"/>
    </source>
</evidence>
<dbReference type="AlphaFoldDB" id="A0A1I6P948"/>
<gene>
    <name evidence="10" type="ORF">SAMN05660206_101343</name>
</gene>
<evidence type="ECO:0000256" key="5">
    <source>
        <dbReference type="ARBA" id="ARBA00022692"/>
    </source>
</evidence>
<evidence type="ECO:0000256" key="2">
    <source>
        <dbReference type="ARBA" id="ARBA00007613"/>
    </source>
</evidence>
<reference evidence="10 11" key="1">
    <citation type="submission" date="2016-10" db="EMBL/GenBank/DDBJ databases">
        <authorList>
            <person name="de Groot N.N."/>
        </authorList>
    </citation>
    <scope>NUCLEOTIDE SEQUENCE [LARGE SCALE GENOMIC DNA]</scope>
    <source>
        <strain evidence="10 11">DSM 22789</strain>
    </source>
</reference>
<evidence type="ECO:0000256" key="1">
    <source>
        <dbReference type="ARBA" id="ARBA00004442"/>
    </source>
</evidence>
<evidence type="ECO:0000256" key="7">
    <source>
        <dbReference type="ARBA" id="ARBA00023237"/>
    </source>
</evidence>
<keyword evidence="7" id="KW-0998">Cell outer membrane</keyword>
<keyword evidence="11" id="KW-1185">Reference proteome</keyword>
<feature type="signal peptide" evidence="9">
    <location>
        <begin position="1"/>
        <end position="22"/>
    </location>
</feature>
<dbReference type="RefSeq" id="WP_170852560.1">
    <property type="nucleotide sequence ID" value="NZ_FOZZ01000001.1"/>
</dbReference>
<evidence type="ECO:0000256" key="4">
    <source>
        <dbReference type="ARBA" id="ARBA00022452"/>
    </source>
</evidence>
<dbReference type="PANTHER" id="PTHR30026:SF20">
    <property type="entry name" value="OUTER MEMBRANE PROTEIN TOLC"/>
    <property type="match status" value="1"/>
</dbReference>
<sequence>MKFKYLSVLAAGLLFQMSPVKAQDFLTLKEAISYALEHKAEAKKSKLDVVNAQNKIDEVRSGALPQVNVSAGLTYNPIIQQVALDGAMMGQPGETILVTMGQKWQSTPVISLNQQLFNQSVFTGLKAANTTREFYLINDQLTEEQLIERVANAYYNVYQTQLQLETIQNNLDNTTRTHKVIGGLFDAGLAKKIDLDRIAVTVNNLKAQKQQLLNALDLQENALKFAIGMDIQQDIQLPEETFEIDAAILNEVGDINNRTEVQVMNKQLQLLDLNKKAIKAEYYPTLSLSANYGYAGFGQQFPLFNNHSSVKWSNFSGISLNLAFPIFNGFSTRSKVRQADIDIRKAQVDLEDTKLALSLGNENAKAQVKNSLLTVNTNQENVQLAKEVLDNTQNNYRTGLATLTDLLDAERAYVDAQNNYTTSLLNYKVAEVQLIKANGNLKSLVNE</sequence>
<evidence type="ECO:0000256" key="6">
    <source>
        <dbReference type="ARBA" id="ARBA00023136"/>
    </source>
</evidence>
<dbReference type="Gene3D" id="1.20.1600.10">
    <property type="entry name" value="Outer membrane efflux proteins (OEP)"/>
    <property type="match status" value="1"/>
</dbReference>
<proteinExistence type="inferred from homology"/>
<keyword evidence="9" id="KW-0732">Signal</keyword>
<protein>
    <submittedName>
        <fullName evidence="10">Outer membrane protein TolC</fullName>
    </submittedName>
</protein>